<dbReference type="Pfam" id="PF22936">
    <property type="entry name" value="Pol_BBD"/>
    <property type="match status" value="1"/>
</dbReference>
<accession>A0A5D2CX30</accession>
<feature type="domain" description="Retrovirus-related Pol polyprotein from transposon TNT 1-94-like beta-barrel" evidence="1">
    <location>
        <begin position="54"/>
        <end position="133"/>
    </location>
</feature>
<gene>
    <name evidence="2" type="ORF">ES288_D04G161100v1</name>
</gene>
<organism evidence="2 3">
    <name type="scientific">Gossypium darwinii</name>
    <name type="common">Darwin's cotton</name>
    <name type="synonym">Gossypium barbadense var. darwinii</name>
    <dbReference type="NCBI Taxonomy" id="34276"/>
    <lineage>
        <taxon>Eukaryota</taxon>
        <taxon>Viridiplantae</taxon>
        <taxon>Streptophyta</taxon>
        <taxon>Embryophyta</taxon>
        <taxon>Tracheophyta</taxon>
        <taxon>Spermatophyta</taxon>
        <taxon>Magnoliopsida</taxon>
        <taxon>eudicotyledons</taxon>
        <taxon>Gunneridae</taxon>
        <taxon>Pentapetalae</taxon>
        <taxon>rosids</taxon>
        <taxon>malvids</taxon>
        <taxon>Malvales</taxon>
        <taxon>Malvaceae</taxon>
        <taxon>Malvoideae</taxon>
        <taxon>Gossypium</taxon>
    </lineage>
</organism>
<proteinExistence type="predicted"/>
<sequence length="148" mass="16873">MGHHQRIFKSDTQQKVVAQVNLRQKSVALVVDGKEEEQFFVATCFAIFHSSEKWLINSGCTNHITFDRDLFKELDTSIVSQVNIGNEEYNAVEGKCTAAIESILCTKLIKYVLFVPNISQNLLSVFQLIQKGFKVIFETNHCLIKYVN</sequence>
<reference evidence="2 3" key="1">
    <citation type="submission" date="2019-06" db="EMBL/GenBank/DDBJ databases">
        <title>WGS assembly of Gossypium darwinii.</title>
        <authorList>
            <person name="Chen Z.J."/>
            <person name="Sreedasyam A."/>
            <person name="Ando A."/>
            <person name="Song Q."/>
            <person name="De L."/>
            <person name="Hulse-Kemp A."/>
            <person name="Ding M."/>
            <person name="Ye W."/>
            <person name="Kirkbride R."/>
            <person name="Jenkins J."/>
            <person name="Plott C."/>
            <person name="Lovell J."/>
            <person name="Lin Y.-M."/>
            <person name="Vaughn R."/>
            <person name="Liu B."/>
            <person name="Li W."/>
            <person name="Simpson S."/>
            <person name="Scheffler B."/>
            <person name="Saski C."/>
            <person name="Grover C."/>
            <person name="Hu G."/>
            <person name="Conover J."/>
            <person name="Carlson J."/>
            <person name="Shu S."/>
            <person name="Boston L."/>
            <person name="Williams M."/>
            <person name="Peterson D."/>
            <person name="Mcgee K."/>
            <person name="Jones D."/>
            <person name="Wendel J."/>
            <person name="Stelly D."/>
            <person name="Grimwood J."/>
            <person name="Schmutz J."/>
        </authorList>
    </citation>
    <scope>NUCLEOTIDE SEQUENCE [LARGE SCALE GENOMIC DNA]</scope>
    <source>
        <strain evidence="2">1808015.09</strain>
    </source>
</reference>
<name>A0A5D2CX30_GOSDA</name>
<protein>
    <recommendedName>
        <fullName evidence="1">Retrovirus-related Pol polyprotein from transposon TNT 1-94-like beta-barrel domain-containing protein</fullName>
    </recommendedName>
</protein>
<evidence type="ECO:0000259" key="1">
    <source>
        <dbReference type="Pfam" id="PF22936"/>
    </source>
</evidence>
<evidence type="ECO:0000313" key="3">
    <source>
        <dbReference type="Proteomes" id="UP000323506"/>
    </source>
</evidence>
<dbReference type="InterPro" id="IPR054722">
    <property type="entry name" value="PolX-like_BBD"/>
</dbReference>
<dbReference type="AlphaFoldDB" id="A0A5D2CX30"/>
<dbReference type="EMBL" id="CM017704">
    <property type="protein sequence ID" value="TYG74169.1"/>
    <property type="molecule type" value="Genomic_DNA"/>
</dbReference>
<keyword evidence="3" id="KW-1185">Reference proteome</keyword>
<dbReference type="Proteomes" id="UP000323506">
    <property type="component" value="Chromosome D04"/>
</dbReference>
<evidence type="ECO:0000313" key="2">
    <source>
        <dbReference type="EMBL" id="TYG74169.1"/>
    </source>
</evidence>